<accession>A0A9P8IE42</accession>
<proteinExistence type="predicted"/>
<protein>
    <recommendedName>
        <fullName evidence="1">Heterokaryon incompatibility domain-containing protein</fullName>
    </recommendedName>
</protein>
<dbReference type="PANTHER" id="PTHR24148">
    <property type="entry name" value="ANKYRIN REPEAT DOMAIN-CONTAINING PROTEIN 39 HOMOLOG-RELATED"/>
    <property type="match status" value="1"/>
</dbReference>
<dbReference type="InterPro" id="IPR010730">
    <property type="entry name" value="HET"/>
</dbReference>
<dbReference type="PANTHER" id="PTHR24148:SF73">
    <property type="entry name" value="HET DOMAIN PROTEIN (AFU_ORTHOLOGUE AFUA_8G01020)"/>
    <property type="match status" value="1"/>
</dbReference>
<name>A0A9P8IE42_9PEZI</name>
<evidence type="ECO:0000259" key="1">
    <source>
        <dbReference type="Pfam" id="PF06985"/>
    </source>
</evidence>
<reference evidence="2" key="1">
    <citation type="submission" date="2021-03" db="EMBL/GenBank/DDBJ databases">
        <title>Comparative genomics and phylogenomic investigation of the class Geoglossomycetes provide insights into ecological specialization and systematics.</title>
        <authorList>
            <person name="Melie T."/>
            <person name="Pirro S."/>
            <person name="Miller A.N."/>
            <person name="Quandt A."/>
        </authorList>
    </citation>
    <scope>NUCLEOTIDE SEQUENCE</scope>
    <source>
        <strain evidence="2">GBOQ0MN5Z8</strain>
    </source>
</reference>
<comment type="caution">
    <text evidence="2">The sequence shown here is derived from an EMBL/GenBank/DDBJ whole genome shotgun (WGS) entry which is preliminary data.</text>
</comment>
<gene>
    <name evidence="2" type="ORF">FGG08_001143</name>
</gene>
<evidence type="ECO:0000313" key="3">
    <source>
        <dbReference type="Proteomes" id="UP000698800"/>
    </source>
</evidence>
<dbReference type="Pfam" id="PF06985">
    <property type="entry name" value="HET"/>
    <property type="match status" value="1"/>
</dbReference>
<keyword evidence="3" id="KW-1185">Reference proteome</keyword>
<dbReference type="Proteomes" id="UP000698800">
    <property type="component" value="Unassembled WGS sequence"/>
</dbReference>
<evidence type="ECO:0000313" key="2">
    <source>
        <dbReference type="EMBL" id="KAH0544776.1"/>
    </source>
</evidence>
<dbReference type="EMBL" id="JAGHQL010000014">
    <property type="protein sequence ID" value="KAH0544776.1"/>
    <property type="molecule type" value="Genomic_DNA"/>
</dbReference>
<feature type="domain" description="Heterokaryon incompatibility" evidence="1">
    <location>
        <begin position="43"/>
        <end position="190"/>
    </location>
</feature>
<dbReference type="InterPro" id="IPR052895">
    <property type="entry name" value="HetReg/Transcr_Mod"/>
</dbReference>
<organism evidence="2 3">
    <name type="scientific">Glutinoglossum americanum</name>
    <dbReference type="NCBI Taxonomy" id="1670608"/>
    <lineage>
        <taxon>Eukaryota</taxon>
        <taxon>Fungi</taxon>
        <taxon>Dikarya</taxon>
        <taxon>Ascomycota</taxon>
        <taxon>Pezizomycotina</taxon>
        <taxon>Geoglossomycetes</taxon>
        <taxon>Geoglossales</taxon>
        <taxon>Geoglossaceae</taxon>
        <taxon>Glutinoglossum</taxon>
    </lineage>
</organism>
<sequence>MAYTPLDTDQNFIRLMHLSPAPSDDDAIRCRFTVVLLDDKPHYEALSYVWGDINDSRSLEVEGRSVPITANLHSALRHLQLQDQERALWVDALCINQSDLRERTYQVSLMSYIYGQAFQVVVWLGEGWHGSDMAMELLRRLGEDETLHLDPSLNPSISVNGLDLDSMELSGHVIRLFDLPWWKRTWTVQEFILARKLVFQCSRSLVTRETMCMAKENFWSHKDRCCAQNVLDYPHPESELSLTESFTRPARLDFISKTRDNSYSVLGGIATFCKREVTDPRDRVYGMLGLGTGEYANLVEPDYTLSPEQVCEAVAIKSVERTGKLEFLSHLFEHQNPKLPSFIPNWTGSFAWDEVYENRLANLKWFSASLDMPAEVKLISHGMLATRGVIFDAVTATGDTSLLEYNEEPGSLKELHRLAGLDNSSEGLYCQTSDSRLVAFWHTLCGGIETSLKDSGRSSRRLKGSTDLSRYSRWAAFTASPYPNPVLWDNETNHIILDTETATNGRRFFTTEKGYFGFAPQKCEEGDLVVVLAGGSVPYIIRPLSRASQLRKAFGFLMQGADFPRAIRAAIKLCSRRCYAILGDSYVHGIMDGEVFELLGGTERELKEIVLV</sequence>
<dbReference type="AlphaFoldDB" id="A0A9P8IE42"/>
<dbReference type="Pfam" id="PF26639">
    <property type="entry name" value="Het-6_barrel"/>
    <property type="match status" value="1"/>
</dbReference>
<dbReference type="OrthoDB" id="2157530at2759"/>